<organism evidence="12 13">
    <name type="scientific">Miscanthus lutarioriparius</name>
    <dbReference type="NCBI Taxonomy" id="422564"/>
    <lineage>
        <taxon>Eukaryota</taxon>
        <taxon>Viridiplantae</taxon>
        <taxon>Streptophyta</taxon>
        <taxon>Embryophyta</taxon>
        <taxon>Tracheophyta</taxon>
        <taxon>Spermatophyta</taxon>
        <taxon>Magnoliopsida</taxon>
        <taxon>Liliopsida</taxon>
        <taxon>Poales</taxon>
        <taxon>Poaceae</taxon>
        <taxon>PACMAD clade</taxon>
        <taxon>Panicoideae</taxon>
        <taxon>Andropogonodae</taxon>
        <taxon>Andropogoneae</taxon>
        <taxon>Saccharinae</taxon>
        <taxon>Miscanthus</taxon>
    </lineage>
</organism>
<evidence type="ECO:0000256" key="3">
    <source>
        <dbReference type="ARBA" id="ARBA00023015"/>
    </source>
</evidence>
<keyword evidence="13" id="KW-1185">Reference proteome</keyword>
<dbReference type="GO" id="GO:0080142">
    <property type="term" value="P:regulation of salicylic acid biosynthetic process"/>
    <property type="evidence" value="ECO:0007669"/>
    <property type="project" value="TreeGrafter"/>
</dbReference>
<keyword evidence="5" id="KW-0010">Activator</keyword>
<name>A0A811RIR7_9POAL</name>
<keyword evidence="7" id="KW-0539">Nucleus</keyword>
<evidence type="ECO:0000256" key="1">
    <source>
        <dbReference type="ARBA" id="ARBA00004123"/>
    </source>
</evidence>
<reference evidence="12" key="1">
    <citation type="submission" date="2020-10" db="EMBL/GenBank/DDBJ databases">
        <authorList>
            <person name="Han B."/>
            <person name="Lu T."/>
            <person name="Zhao Q."/>
            <person name="Huang X."/>
            <person name="Zhao Y."/>
        </authorList>
    </citation>
    <scope>NUCLEOTIDE SEQUENCE</scope>
</reference>
<evidence type="ECO:0000259" key="10">
    <source>
        <dbReference type="Pfam" id="PF20451"/>
    </source>
</evidence>
<feature type="compositionally biased region" description="Pro residues" evidence="8">
    <location>
        <begin position="39"/>
        <end position="48"/>
    </location>
</feature>
<proteinExistence type="inferred from homology"/>
<evidence type="ECO:0000256" key="8">
    <source>
        <dbReference type="SAM" id="MobiDB-lite"/>
    </source>
</evidence>
<dbReference type="AlphaFoldDB" id="A0A811RIR7"/>
<evidence type="ECO:0008006" key="14">
    <source>
        <dbReference type="Google" id="ProtNLM"/>
    </source>
</evidence>
<dbReference type="GO" id="GO:0003700">
    <property type="term" value="F:DNA-binding transcription factor activity"/>
    <property type="evidence" value="ECO:0007669"/>
    <property type="project" value="TreeGrafter"/>
</dbReference>
<comment type="subcellular location">
    <subcellularLocation>
        <location evidence="1">Nucleus</location>
    </subcellularLocation>
</comment>
<keyword evidence="3" id="KW-0805">Transcription regulation</keyword>
<dbReference type="InterPro" id="IPR012416">
    <property type="entry name" value="CBP60"/>
</dbReference>
<dbReference type="PANTHER" id="PTHR31713:SF47">
    <property type="entry name" value="PROTEIN, PUTATIVE, EXPRESSED-RELATED"/>
    <property type="match status" value="1"/>
</dbReference>
<feature type="domain" description="Calmodulin binding protein central" evidence="10">
    <location>
        <begin position="270"/>
        <end position="334"/>
    </location>
</feature>
<dbReference type="GO" id="GO:0005516">
    <property type="term" value="F:calmodulin binding"/>
    <property type="evidence" value="ECO:0007669"/>
    <property type="project" value="InterPro"/>
</dbReference>
<evidence type="ECO:0000256" key="5">
    <source>
        <dbReference type="ARBA" id="ARBA00023159"/>
    </source>
</evidence>
<dbReference type="Proteomes" id="UP000604825">
    <property type="component" value="Unassembled WGS sequence"/>
</dbReference>
<evidence type="ECO:0000313" key="13">
    <source>
        <dbReference type="Proteomes" id="UP000604825"/>
    </source>
</evidence>
<evidence type="ECO:0000256" key="4">
    <source>
        <dbReference type="ARBA" id="ARBA00023125"/>
    </source>
</evidence>
<dbReference type="InterPro" id="IPR046829">
    <property type="entry name" value="Calmod_bind_C"/>
</dbReference>
<evidence type="ECO:0000256" key="2">
    <source>
        <dbReference type="ARBA" id="ARBA00007214"/>
    </source>
</evidence>
<dbReference type="InterPro" id="IPR046831">
    <property type="entry name" value="Calmodulin_bind_N"/>
</dbReference>
<dbReference type="GO" id="GO:0005634">
    <property type="term" value="C:nucleus"/>
    <property type="evidence" value="ECO:0007669"/>
    <property type="project" value="UniProtKB-SubCell"/>
</dbReference>
<evidence type="ECO:0000313" key="12">
    <source>
        <dbReference type="EMBL" id="CAD6269878.1"/>
    </source>
</evidence>
<dbReference type="EMBL" id="CAJGYO010000015">
    <property type="protein sequence ID" value="CAD6269878.1"/>
    <property type="molecule type" value="Genomic_DNA"/>
</dbReference>
<comment type="caution">
    <text evidence="12">The sequence shown here is derived from an EMBL/GenBank/DDBJ whole genome shotgun (WGS) entry which is preliminary data.</text>
</comment>
<feature type="compositionally biased region" description="Gly residues" evidence="8">
    <location>
        <begin position="10"/>
        <end position="33"/>
    </location>
</feature>
<accession>A0A811RIR7</accession>
<dbReference type="Pfam" id="PF20451">
    <property type="entry name" value="Calmod_bind_M"/>
    <property type="match status" value="1"/>
</dbReference>
<feature type="domain" description="Calmodulin binding protein-like N-terminal" evidence="9">
    <location>
        <begin position="113"/>
        <end position="257"/>
    </location>
</feature>
<keyword evidence="4" id="KW-0238">DNA-binding</keyword>
<dbReference type="Pfam" id="PF07887">
    <property type="entry name" value="Calmodulin_bind"/>
    <property type="match status" value="1"/>
</dbReference>
<evidence type="ECO:0000256" key="7">
    <source>
        <dbReference type="ARBA" id="ARBA00023242"/>
    </source>
</evidence>
<dbReference type="Pfam" id="PF20452">
    <property type="entry name" value="Calmod_bind_C"/>
    <property type="match status" value="1"/>
</dbReference>
<sequence>MPPKRRREGSGGSGGGGGGGGAGAGVGGGAGGRGGRRPTQPPPPPPRAPALKRRCRSFDLEIRGCRHIQELTTRVEAMEAAISRIPEELRKVLSSHFNNIPGTRIEKNLPPTYKLVFVNSMSDEIFTKRDVRAVDGGQIKVKMVVSNQKDKNCSRLLSSNVKIVVLDGDFNADNRESWTPDKFDNHIVRPRDKVGAVLTGKLDVKLKDGEACLHDITFIDNSSFTRSRKFRLGVKLLDDLGERVQEGVTEPFTVKDRRGEGYRKREIPRLDDKVWCLKMIGKGGVFHKALEANGISSVGDLMRLYYKDEEALRNILGNASPSALKAIIDHAKKCDPGRSLYSHFIEDKNIRVYVSSLGQVVGATIAGQYNAFGDLDTLRKAQLEELSKDAYKCITYHHHDYEMYNGQPRSINSTLQESIIPGHKPTEPDDQTIHETDEQGTSKVNGFSGTLSQQCIFGRIGSVRVRTLSSVPENIETDAPFDIDVQMGSGTGLQYEAPEANYTAGSVTLHCPTTASSEIIASVALDQTALAIHQEDYQTSFTNNGPSLGHWYPEQEHLMVSQYASPFPLSMQSGDPILSTQSSFNMDEFFKDLQHDKPQFCAPNVSMLPTDIGSSMTKLPSCRSSDQEIELKVMTFVQNKPERIYVRVWKVNVRANSKEHTHSKA</sequence>
<evidence type="ECO:0000259" key="9">
    <source>
        <dbReference type="Pfam" id="PF07887"/>
    </source>
</evidence>
<feature type="region of interest" description="Disordered" evidence="8">
    <location>
        <begin position="1"/>
        <end position="51"/>
    </location>
</feature>
<protein>
    <recommendedName>
        <fullName evidence="14">Calmodulin-binding protein</fullName>
    </recommendedName>
</protein>
<evidence type="ECO:0000259" key="11">
    <source>
        <dbReference type="Pfam" id="PF20452"/>
    </source>
</evidence>
<dbReference type="InterPro" id="IPR046830">
    <property type="entry name" value="Calmod_bind_M"/>
</dbReference>
<comment type="similarity">
    <text evidence="2">Belongs to the plant ACBP60 protein family.</text>
</comment>
<dbReference type="PANTHER" id="PTHR31713">
    <property type="entry name" value="OS02G0177800 PROTEIN"/>
    <property type="match status" value="1"/>
</dbReference>
<dbReference type="OrthoDB" id="692126at2759"/>
<gene>
    <name evidence="12" type="ORF">NCGR_LOCUS53175</name>
</gene>
<dbReference type="GO" id="GO:0043565">
    <property type="term" value="F:sequence-specific DNA binding"/>
    <property type="evidence" value="ECO:0007669"/>
    <property type="project" value="TreeGrafter"/>
</dbReference>
<keyword evidence="6" id="KW-0804">Transcription</keyword>
<evidence type="ECO:0000256" key="6">
    <source>
        <dbReference type="ARBA" id="ARBA00023163"/>
    </source>
</evidence>
<feature type="domain" description="Calmodulin binding protein C-terminal" evidence="11">
    <location>
        <begin position="340"/>
        <end position="392"/>
    </location>
</feature>